<evidence type="ECO:0000313" key="3">
    <source>
        <dbReference type="EMBL" id="RUQ28615.1"/>
    </source>
</evidence>
<dbReference type="RefSeq" id="WP_126865039.1">
    <property type="nucleotide sequence ID" value="NZ_JAUSTX010000007.1"/>
</dbReference>
<dbReference type="AlphaFoldDB" id="A0A433HK92"/>
<evidence type="ECO:0000256" key="1">
    <source>
        <dbReference type="ARBA" id="ARBA00006484"/>
    </source>
</evidence>
<dbReference type="InterPro" id="IPR020904">
    <property type="entry name" value="Sc_DH/Rdtase_CS"/>
</dbReference>
<dbReference type="NCBIfam" id="NF005559">
    <property type="entry name" value="PRK07231.1"/>
    <property type="match status" value="1"/>
</dbReference>
<dbReference type="PRINTS" id="PR00081">
    <property type="entry name" value="GDHRDH"/>
</dbReference>
<dbReference type="Pfam" id="PF13561">
    <property type="entry name" value="adh_short_C2"/>
    <property type="match status" value="1"/>
</dbReference>
<dbReference type="Gene3D" id="3.40.50.720">
    <property type="entry name" value="NAD(P)-binding Rossmann-like Domain"/>
    <property type="match status" value="1"/>
</dbReference>
<evidence type="ECO:0000313" key="4">
    <source>
        <dbReference type="Proteomes" id="UP000267430"/>
    </source>
</evidence>
<dbReference type="InterPro" id="IPR036291">
    <property type="entry name" value="NAD(P)-bd_dom_sf"/>
</dbReference>
<gene>
    <name evidence="3" type="ORF">ELQ35_11910</name>
</gene>
<dbReference type="EMBL" id="RYZZ01000015">
    <property type="protein sequence ID" value="RUQ28615.1"/>
    <property type="molecule type" value="Genomic_DNA"/>
</dbReference>
<dbReference type="PANTHER" id="PTHR42760:SF5">
    <property type="entry name" value="2-DEHYDRO-3-DEOXY-D-GLUCONATE 5-DEHYDROGENASE"/>
    <property type="match status" value="1"/>
</dbReference>
<comment type="similarity">
    <text evidence="1">Belongs to the short-chain dehydrogenases/reductases (SDR) family.</text>
</comment>
<comment type="caution">
    <text evidence="3">The sequence shown here is derived from an EMBL/GenBank/DDBJ whole genome shotgun (WGS) entry which is preliminary data.</text>
</comment>
<dbReference type="InterPro" id="IPR002347">
    <property type="entry name" value="SDR_fam"/>
</dbReference>
<protein>
    <submittedName>
        <fullName evidence="3">Glucose 1-dehydrogenase</fullName>
        <ecNumber evidence="3">1.1.1.47</ecNumber>
    </submittedName>
</protein>
<proteinExistence type="inferred from homology"/>
<keyword evidence="4" id="KW-1185">Reference proteome</keyword>
<dbReference type="OrthoDB" id="9803333at2"/>
<dbReference type="SUPFAM" id="SSF51735">
    <property type="entry name" value="NAD(P)-binding Rossmann-fold domains"/>
    <property type="match status" value="1"/>
</dbReference>
<dbReference type="PANTHER" id="PTHR42760">
    <property type="entry name" value="SHORT-CHAIN DEHYDROGENASES/REDUCTASES FAMILY MEMBER"/>
    <property type="match status" value="1"/>
</dbReference>
<dbReference type="GO" id="GO:0008206">
    <property type="term" value="P:bile acid metabolic process"/>
    <property type="evidence" value="ECO:0007669"/>
    <property type="project" value="UniProtKB-ARBA"/>
</dbReference>
<accession>A0A433HK92</accession>
<name>A0A433HK92_9BACI</name>
<organism evidence="3 4">
    <name type="scientific">Peribacillus cavernae</name>
    <dbReference type="NCBI Taxonomy" id="1674310"/>
    <lineage>
        <taxon>Bacteria</taxon>
        <taxon>Bacillati</taxon>
        <taxon>Bacillota</taxon>
        <taxon>Bacilli</taxon>
        <taxon>Bacillales</taxon>
        <taxon>Bacillaceae</taxon>
        <taxon>Peribacillus</taxon>
    </lineage>
</organism>
<sequence>MKLFDLSGKTALVTGGGRGIGKTIALALAEAGANVAITSRTESELKETADTITGFSRRAYYSAVDARNADDITGFVKDIVNQEGKIDILVNGAGTNKRLSFLEVTEEDWDYVMDINQKTAVFTSQAVIPYMKEQRYGKIINIASLTSEIAFPNMSAYAASKGGISQLTKSLAVEFAEDGILVNAIGPGYFKTEMTKSLFADEKRVEWMKSRIPLRRTGEVEELQGAAIFLASHASDYVTGQTIYVDGGWLSS</sequence>
<dbReference type="Proteomes" id="UP000267430">
    <property type="component" value="Unassembled WGS sequence"/>
</dbReference>
<dbReference type="GO" id="GO:0047936">
    <property type="term" value="F:glucose 1-dehydrogenase [NAD(P)+] activity"/>
    <property type="evidence" value="ECO:0007669"/>
    <property type="project" value="UniProtKB-EC"/>
</dbReference>
<reference evidence="3 4" key="1">
    <citation type="submission" date="2018-12" db="EMBL/GenBank/DDBJ databases">
        <title>Bacillus chawlae sp. nov., Bacillus glennii sp. nov., and Bacillus saganii sp. nov. Isolated from the Vehicle Assembly Building at Kennedy Space Center where the Viking Spacecraft were Assembled.</title>
        <authorList>
            <person name="Seuylemezian A."/>
            <person name="Vaishampayan P."/>
        </authorList>
    </citation>
    <scope>NUCLEOTIDE SEQUENCE [LARGE SCALE GENOMIC DNA]</scope>
    <source>
        <strain evidence="3 4">L5</strain>
    </source>
</reference>
<dbReference type="PRINTS" id="PR00080">
    <property type="entry name" value="SDRFAMILY"/>
</dbReference>
<evidence type="ECO:0000256" key="2">
    <source>
        <dbReference type="ARBA" id="ARBA00023002"/>
    </source>
</evidence>
<keyword evidence="2 3" id="KW-0560">Oxidoreductase</keyword>
<dbReference type="FunFam" id="3.40.50.720:FF:000084">
    <property type="entry name" value="Short-chain dehydrogenase reductase"/>
    <property type="match status" value="1"/>
</dbReference>
<dbReference type="PROSITE" id="PS00061">
    <property type="entry name" value="ADH_SHORT"/>
    <property type="match status" value="1"/>
</dbReference>
<dbReference type="EC" id="1.1.1.47" evidence="3"/>